<accession>A0A075HWG4</accession>
<name>A0A075HWG4_9ARCH</name>
<sequence length="190" mass="21759">MLELHYDSLLPEQISSYEGDLILTTLSEAPKSTKILVLYEDILNFEPTIIRGLIMQKVALTHYSDELLIGIDPGKRIGLSIYYYGKEIERSFNTSVDDLASYLVRIFAGLRAKRKLVKIGNGDMKLAKKITNLLNLKFCSDFEIEFVDERKTSVKIKNYNQRGKRDMLSAKFITRRDGPRHLVLPLSRTG</sequence>
<reference evidence="1" key="1">
    <citation type="journal article" date="2014" name="Genome Biol. Evol.">
        <title>Pangenome evidence for extensive interdomain horizontal transfer affecting lineage core and shell genes in uncultured planktonic thaumarchaeota and euryarchaeota.</title>
        <authorList>
            <person name="Deschamps P."/>
            <person name="Zivanovic Y."/>
            <person name="Moreira D."/>
            <person name="Rodriguez-Valera F."/>
            <person name="Lopez-Garcia P."/>
        </authorList>
    </citation>
    <scope>NUCLEOTIDE SEQUENCE</scope>
</reference>
<evidence type="ECO:0000313" key="1">
    <source>
        <dbReference type="EMBL" id="AIF20019.1"/>
    </source>
</evidence>
<organism evidence="1">
    <name type="scientific">uncultured marine thaumarchaeote KM3_88_D06</name>
    <dbReference type="NCBI Taxonomy" id="1456334"/>
    <lineage>
        <taxon>Archaea</taxon>
        <taxon>Nitrososphaerota</taxon>
        <taxon>environmental samples</taxon>
    </lineage>
</organism>
<proteinExistence type="predicted"/>
<protein>
    <submittedName>
        <fullName evidence="1">Uncharacterized protein</fullName>
    </submittedName>
</protein>
<dbReference type="AlphaFoldDB" id="A0A075HWG4"/>
<dbReference type="EMBL" id="KF901153">
    <property type="protein sequence ID" value="AIF20019.1"/>
    <property type="molecule type" value="Genomic_DNA"/>
</dbReference>